<keyword evidence="4" id="KW-1185">Reference proteome</keyword>
<evidence type="ECO:0000313" key="4">
    <source>
        <dbReference type="Proteomes" id="UP000215145"/>
    </source>
</evidence>
<dbReference type="InterPro" id="IPR029039">
    <property type="entry name" value="Flavoprotein-like_sf"/>
</dbReference>
<dbReference type="GO" id="GO:0003955">
    <property type="term" value="F:NAD(P)H dehydrogenase (quinone) activity"/>
    <property type="evidence" value="ECO:0007669"/>
    <property type="project" value="TreeGrafter"/>
</dbReference>
<dbReference type="RefSeq" id="WP_089524360.1">
    <property type="nucleotide sequence ID" value="NZ_NMUQ01000001.1"/>
</dbReference>
<sequence>MKTLVIVVHPNLEQSKVNKTWAERLKQEEGMTLHHLYAQYPDFKINVEKEQQLLVEHDRIVFQFPFYWYSSPALLKQWLDDVLSYGFAYGSASSKLQGKELLLAISTGGPAEAYESSGRNGYTMEELLRPFQATANLCGMSFLSPFLLQGVLGMEEAKIQESAEAFVSYLKSQKLQTAK</sequence>
<dbReference type="PANTHER" id="PTHR47307">
    <property type="entry name" value="GLUTATHIONE-REGULATED POTASSIUM-EFFLUX SYSTEM ANCILLARY PROTEIN KEFG"/>
    <property type="match status" value="1"/>
</dbReference>
<protein>
    <submittedName>
        <fullName evidence="3">General stress protein</fullName>
    </submittedName>
</protein>
<dbReference type="AlphaFoldDB" id="A0A229P5V2"/>
<dbReference type="InterPro" id="IPR003680">
    <property type="entry name" value="Flavodoxin_fold"/>
</dbReference>
<reference evidence="3 4" key="1">
    <citation type="submission" date="2017-07" db="EMBL/GenBank/DDBJ databases">
        <title>Paenibacillus herberti R33 genome sequencing and assembly.</title>
        <authorList>
            <person name="Su W."/>
        </authorList>
    </citation>
    <scope>NUCLEOTIDE SEQUENCE [LARGE SCALE GENOMIC DNA]</scope>
    <source>
        <strain evidence="3 4">R33</strain>
    </source>
</reference>
<dbReference type="Proteomes" id="UP000215145">
    <property type="component" value="Unassembled WGS sequence"/>
</dbReference>
<dbReference type="EMBL" id="NMUQ01000001">
    <property type="protein sequence ID" value="OXM17285.1"/>
    <property type="molecule type" value="Genomic_DNA"/>
</dbReference>
<organism evidence="3 4">
    <name type="scientific">Paenibacillus herberti</name>
    <dbReference type="NCBI Taxonomy" id="1619309"/>
    <lineage>
        <taxon>Bacteria</taxon>
        <taxon>Bacillati</taxon>
        <taxon>Bacillota</taxon>
        <taxon>Bacilli</taxon>
        <taxon>Bacillales</taxon>
        <taxon>Paenibacillaceae</taxon>
        <taxon>Paenibacillus</taxon>
    </lineage>
</organism>
<dbReference type="GO" id="GO:0010181">
    <property type="term" value="F:FMN binding"/>
    <property type="evidence" value="ECO:0007669"/>
    <property type="project" value="TreeGrafter"/>
</dbReference>
<gene>
    <name evidence="3" type="ORF">CGZ75_11965</name>
</gene>
<evidence type="ECO:0000256" key="1">
    <source>
        <dbReference type="ARBA" id="ARBA00023002"/>
    </source>
</evidence>
<dbReference type="GO" id="GO:0009055">
    <property type="term" value="F:electron transfer activity"/>
    <property type="evidence" value="ECO:0007669"/>
    <property type="project" value="TreeGrafter"/>
</dbReference>
<dbReference type="PANTHER" id="PTHR47307:SF1">
    <property type="entry name" value="GLUTATHIONE-REGULATED POTASSIUM-EFFLUX SYSTEM ANCILLARY PROTEIN KEFG"/>
    <property type="match status" value="1"/>
</dbReference>
<comment type="caution">
    <text evidence="3">The sequence shown here is derived from an EMBL/GenBank/DDBJ whole genome shotgun (WGS) entry which is preliminary data.</text>
</comment>
<dbReference type="OrthoDB" id="9798454at2"/>
<proteinExistence type="predicted"/>
<evidence type="ECO:0000313" key="3">
    <source>
        <dbReference type="EMBL" id="OXM17285.1"/>
    </source>
</evidence>
<name>A0A229P5V2_9BACL</name>
<dbReference type="Gene3D" id="3.40.50.360">
    <property type="match status" value="1"/>
</dbReference>
<dbReference type="Pfam" id="PF02525">
    <property type="entry name" value="Flavodoxin_2"/>
    <property type="match status" value="1"/>
</dbReference>
<accession>A0A229P5V2</accession>
<evidence type="ECO:0000259" key="2">
    <source>
        <dbReference type="Pfam" id="PF02525"/>
    </source>
</evidence>
<feature type="domain" description="Flavodoxin-like fold" evidence="2">
    <location>
        <begin position="1"/>
        <end position="168"/>
    </location>
</feature>
<dbReference type="InterPro" id="IPR046980">
    <property type="entry name" value="KefG/KefF"/>
</dbReference>
<keyword evidence="1" id="KW-0560">Oxidoreductase</keyword>
<dbReference type="SUPFAM" id="SSF52218">
    <property type="entry name" value="Flavoproteins"/>
    <property type="match status" value="1"/>
</dbReference>